<dbReference type="EMBL" id="KL584769">
    <property type="protein sequence ID" value="KEQ92623.1"/>
    <property type="molecule type" value="Genomic_DNA"/>
</dbReference>
<evidence type="ECO:0000313" key="2">
    <source>
        <dbReference type="Proteomes" id="UP000030641"/>
    </source>
</evidence>
<dbReference type="RefSeq" id="XP_013341084.1">
    <property type="nucleotide sequence ID" value="XM_013485630.1"/>
</dbReference>
<proteinExistence type="predicted"/>
<evidence type="ECO:0000313" key="1">
    <source>
        <dbReference type="EMBL" id="KEQ92623.1"/>
    </source>
</evidence>
<name>A0A074Y4E1_AURSE</name>
<dbReference type="Proteomes" id="UP000030641">
    <property type="component" value="Unassembled WGS sequence"/>
</dbReference>
<accession>A0A074Y4E1</accession>
<dbReference type="InParanoid" id="A0A074Y4E1"/>
<dbReference type="GeneID" id="25371194"/>
<dbReference type="STRING" id="1043005.A0A074Y4E1"/>
<keyword evidence="2" id="KW-1185">Reference proteome</keyword>
<dbReference type="AlphaFoldDB" id="A0A074Y4E1"/>
<dbReference type="HOGENOM" id="CLU_789846_0_0_1"/>
<organism evidence="1 2">
    <name type="scientific">Aureobasidium subglaciale (strain EXF-2481)</name>
    <name type="common">Aureobasidium pullulans var. subglaciale</name>
    <dbReference type="NCBI Taxonomy" id="1043005"/>
    <lineage>
        <taxon>Eukaryota</taxon>
        <taxon>Fungi</taxon>
        <taxon>Dikarya</taxon>
        <taxon>Ascomycota</taxon>
        <taxon>Pezizomycotina</taxon>
        <taxon>Dothideomycetes</taxon>
        <taxon>Dothideomycetidae</taxon>
        <taxon>Dothideales</taxon>
        <taxon>Saccotheciaceae</taxon>
        <taxon>Aureobasidium</taxon>
    </lineage>
</organism>
<gene>
    <name evidence="1" type="ORF">AUEXF2481DRAFT_7372</name>
</gene>
<dbReference type="OrthoDB" id="3866630at2759"/>
<reference evidence="1 2" key="1">
    <citation type="journal article" date="2014" name="BMC Genomics">
        <title>Genome sequencing of four Aureobasidium pullulans varieties: biotechnological potential, stress tolerance, and description of new species.</title>
        <authorList>
            <person name="Gostin Ar C."/>
            <person name="Ohm R.A."/>
            <person name="Kogej T."/>
            <person name="Sonjak S."/>
            <person name="Turk M."/>
            <person name="Zajc J."/>
            <person name="Zalar P."/>
            <person name="Grube M."/>
            <person name="Sun H."/>
            <person name="Han J."/>
            <person name="Sharma A."/>
            <person name="Chiniquy J."/>
            <person name="Ngan C.Y."/>
            <person name="Lipzen A."/>
            <person name="Barry K."/>
            <person name="Grigoriev I.V."/>
            <person name="Gunde-Cimerman N."/>
        </authorList>
    </citation>
    <scope>NUCLEOTIDE SEQUENCE [LARGE SCALE GENOMIC DNA]</scope>
    <source>
        <strain evidence="1 2">EXF-2481</strain>
    </source>
</reference>
<sequence length="351" mass="37654">MSKLTAPTKVLEILKAGFHVQVLFINQISGIQEPKTTVGSGALAGGGVNLEQMELKAFRHKLGKAVDSKWSFSFENCAPVEDGNTLLYYLSLVEGNMKKLQTLDGGDAAADLATLPVLTVYMAVGNSMAPPPTGFGATWAQNKKADVDFTDRNASALIAPILSANHKAEYITETASIGSEMVPANGGMLDCVVDFSDADWNKIMMLNKTLYAFDVRGKSLEVTSARLPAFELNLENKDIFQGVHLRPFVEINDAPHIDIAEVSTEFQNSLADNAFSARAVDTMVSGGNPMFSASLSAGLKSETSRGSGSSEGCQKKSYLATYNFPRVKLFLDETTLSPSPYLEAALAVLFA</sequence>
<protein>
    <submittedName>
        <fullName evidence="1">Uncharacterized protein</fullName>
    </submittedName>
</protein>